<protein>
    <recommendedName>
        <fullName evidence="4">DUF4360 domain-containing protein</fullName>
    </recommendedName>
</protein>
<keyword evidence="1" id="KW-0732">Signal</keyword>
<feature type="signal peptide" evidence="1">
    <location>
        <begin position="1"/>
        <end position="19"/>
    </location>
</feature>
<feature type="chain" id="PRO_5015729873" description="DUF4360 domain-containing protein" evidence="1">
    <location>
        <begin position="20"/>
        <end position="199"/>
    </location>
</feature>
<gene>
    <name evidence="2" type="ORF">C8N31_10233</name>
</gene>
<sequence>MRTLLFCFALCNIPVLAFAQDTVEIDTCLKVESDAARLECYDRLHGYEIPEQAEVSGDGWVILTRTDEFTGKTLSWVYLEEAGKVGERDAAVLSVSCTEKGGYNVSFYKRTFVNTSGRIKVRYRFDSAEPISENWFGSTGNNGAFLPDNYRDFRKSLAEAQKLVLEVVDYQGARHRHTFAGLRKNKSDLEYVMSGCPSK</sequence>
<comment type="caution">
    <text evidence="2">The sequence shown here is derived from an EMBL/GenBank/DDBJ whole genome shotgun (WGS) entry which is preliminary data.</text>
</comment>
<organism evidence="2 3">
    <name type="scientific">Sulfitobacter mediterraneus</name>
    <dbReference type="NCBI Taxonomy" id="83219"/>
    <lineage>
        <taxon>Bacteria</taxon>
        <taxon>Pseudomonadati</taxon>
        <taxon>Pseudomonadota</taxon>
        <taxon>Alphaproteobacteria</taxon>
        <taxon>Rhodobacterales</taxon>
        <taxon>Roseobacteraceae</taxon>
        <taxon>Sulfitobacter</taxon>
    </lineage>
</organism>
<evidence type="ECO:0000313" key="2">
    <source>
        <dbReference type="EMBL" id="PTX74932.1"/>
    </source>
</evidence>
<name>A0A2T6CHF0_9RHOB</name>
<evidence type="ECO:0000256" key="1">
    <source>
        <dbReference type="SAM" id="SignalP"/>
    </source>
</evidence>
<evidence type="ECO:0000313" key="3">
    <source>
        <dbReference type="Proteomes" id="UP000244092"/>
    </source>
</evidence>
<dbReference type="OrthoDB" id="7866390at2"/>
<dbReference type="EMBL" id="QBKU01000002">
    <property type="protein sequence ID" value="PTX74932.1"/>
    <property type="molecule type" value="Genomic_DNA"/>
</dbReference>
<evidence type="ECO:0008006" key="4">
    <source>
        <dbReference type="Google" id="ProtNLM"/>
    </source>
</evidence>
<proteinExistence type="predicted"/>
<dbReference type="RefSeq" id="WP_025049171.1">
    <property type="nucleotide sequence ID" value="NZ_QBKU01000002.1"/>
</dbReference>
<dbReference type="AlphaFoldDB" id="A0A2T6CHF0"/>
<reference evidence="2 3" key="1">
    <citation type="submission" date="2018-04" db="EMBL/GenBank/DDBJ databases">
        <title>Genomic Encyclopedia of Archaeal and Bacterial Type Strains, Phase II (KMG-II): from individual species to whole genera.</title>
        <authorList>
            <person name="Goeker M."/>
        </authorList>
    </citation>
    <scope>NUCLEOTIDE SEQUENCE [LARGE SCALE GENOMIC DNA]</scope>
    <source>
        <strain evidence="2 3">DSM 12244</strain>
    </source>
</reference>
<accession>A0A2T6CHF0</accession>
<dbReference type="Proteomes" id="UP000244092">
    <property type="component" value="Unassembled WGS sequence"/>
</dbReference>